<name>A0A6A6DGF4_9PEZI</name>
<dbReference type="AlphaFoldDB" id="A0A6A6DGF4"/>
<accession>A0A6A6DGF4</accession>
<gene>
    <name evidence="2" type="ORF">K469DRAFT_755519</name>
</gene>
<feature type="compositionally biased region" description="Acidic residues" evidence="1">
    <location>
        <begin position="370"/>
        <end position="379"/>
    </location>
</feature>
<protein>
    <submittedName>
        <fullName evidence="2">Uncharacterized protein</fullName>
    </submittedName>
</protein>
<dbReference type="EMBL" id="ML994703">
    <property type="protein sequence ID" value="KAF2176666.1"/>
    <property type="molecule type" value="Genomic_DNA"/>
</dbReference>
<keyword evidence="3" id="KW-1185">Reference proteome</keyword>
<evidence type="ECO:0000256" key="1">
    <source>
        <dbReference type="SAM" id="MobiDB-lite"/>
    </source>
</evidence>
<dbReference type="Proteomes" id="UP000800200">
    <property type="component" value="Unassembled WGS sequence"/>
</dbReference>
<proteinExistence type="predicted"/>
<organism evidence="2 3">
    <name type="scientific">Zopfia rhizophila CBS 207.26</name>
    <dbReference type="NCBI Taxonomy" id="1314779"/>
    <lineage>
        <taxon>Eukaryota</taxon>
        <taxon>Fungi</taxon>
        <taxon>Dikarya</taxon>
        <taxon>Ascomycota</taxon>
        <taxon>Pezizomycotina</taxon>
        <taxon>Dothideomycetes</taxon>
        <taxon>Dothideomycetes incertae sedis</taxon>
        <taxon>Zopfiaceae</taxon>
        <taxon>Zopfia</taxon>
    </lineage>
</organism>
<evidence type="ECO:0000313" key="2">
    <source>
        <dbReference type="EMBL" id="KAF2176666.1"/>
    </source>
</evidence>
<reference evidence="2" key="1">
    <citation type="journal article" date="2020" name="Stud. Mycol.">
        <title>101 Dothideomycetes genomes: a test case for predicting lifestyles and emergence of pathogens.</title>
        <authorList>
            <person name="Haridas S."/>
            <person name="Albert R."/>
            <person name="Binder M."/>
            <person name="Bloem J."/>
            <person name="Labutti K."/>
            <person name="Salamov A."/>
            <person name="Andreopoulos B."/>
            <person name="Baker S."/>
            <person name="Barry K."/>
            <person name="Bills G."/>
            <person name="Bluhm B."/>
            <person name="Cannon C."/>
            <person name="Castanera R."/>
            <person name="Culley D."/>
            <person name="Daum C."/>
            <person name="Ezra D."/>
            <person name="Gonzalez J."/>
            <person name="Henrissat B."/>
            <person name="Kuo A."/>
            <person name="Liang C."/>
            <person name="Lipzen A."/>
            <person name="Lutzoni F."/>
            <person name="Magnuson J."/>
            <person name="Mondo S."/>
            <person name="Nolan M."/>
            <person name="Ohm R."/>
            <person name="Pangilinan J."/>
            <person name="Park H.-J."/>
            <person name="Ramirez L."/>
            <person name="Alfaro M."/>
            <person name="Sun H."/>
            <person name="Tritt A."/>
            <person name="Yoshinaga Y."/>
            <person name="Zwiers L.-H."/>
            <person name="Turgeon B."/>
            <person name="Goodwin S."/>
            <person name="Spatafora J."/>
            <person name="Crous P."/>
            <person name="Grigoriev I."/>
        </authorList>
    </citation>
    <scope>NUCLEOTIDE SEQUENCE</scope>
    <source>
        <strain evidence="2">CBS 207.26</strain>
    </source>
</reference>
<evidence type="ECO:0000313" key="3">
    <source>
        <dbReference type="Proteomes" id="UP000800200"/>
    </source>
</evidence>
<sequence length="470" mass="53693">MTKQGSQHHSILSTVEVLSAISVHGVYTRFAPIPGSINEDWPYSILLIANNAIMPNVISRVVPEQSCTNGQRSIAMDITLHSVPNSTPGRKDGLRRFPTEVRLLIFEELLIVWPKTVFRGAREFGPLDKKEFDGKISISCQILQTCRKYHDEAAPIMYGKNKLVFCTGEYGNPGQFMRFPINVRYMPYATDLGIYFRATDPKEESSKRVAHFIKAIARRGTSLQNLVVLTSSDRYHEAVCPWDIPFCDHPVSKALVNLVESKTVRHLKLRVHNGACFFPGFASFLKQIFEQNRPTTGRSITFTRSCTCPNGCPLHPANDCFMCGWPKQEKHNKPIEEVVPNPILIESCMERMMDMQSELYELGILPPRDNDEDEDEDDVNVGPYSLPPEDDYEEKKPAFESGLYYNQSGCFCVACSNTCSFLPGQFRRYRSVLKAPAVWYFRQTKITEFFKFIEYEEYLDAVFDLRQHQG</sequence>
<dbReference type="OrthoDB" id="2951834at2759"/>
<feature type="region of interest" description="Disordered" evidence="1">
    <location>
        <begin position="365"/>
        <end position="391"/>
    </location>
</feature>